<dbReference type="AlphaFoldDB" id="A0A4Q1C7Q4"/>
<evidence type="ECO:0000313" key="3">
    <source>
        <dbReference type="Proteomes" id="UP000290218"/>
    </source>
</evidence>
<accession>A0A4Q1C7Q4</accession>
<reference evidence="2 3" key="1">
    <citation type="submission" date="2019-01" db="EMBL/GenBank/DDBJ databases">
        <title>Lacunisphaera sp. strain TWA-58.</title>
        <authorList>
            <person name="Chen W.-M."/>
        </authorList>
    </citation>
    <scope>NUCLEOTIDE SEQUENCE [LARGE SCALE GENOMIC DNA]</scope>
    <source>
        <strain evidence="2 3">TWA-58</strain>
    </source>
</reference>
<keyword evidence="1" id="KW-1133">Transmembrane helix</keyword>
<evidence type="ECO:0000256" key="1">
    <source>
        <dbReference type="SAM" id="Phobius"/>
    </source>
</evidence>
<organism evidence="2 3">
    <name type="scientific">Oleiharenicola lentus</name>
    <dbReference type="NCBI Taxonomy" id="2508720"/>
    <lineage>
        <taxon>Bacteria</taxon>
        <taxon>Pseudomonadati</taxon>
        <taxon>Verrucomicrobiota</taxon>
        <taxon>Opitutia</taxon>
        <taxon>Opitutales</taxon>
        <taxon>Opitutaceae</taxon>
        <taxon>Oleiharenicola</taxon>
    </lineage>
</organism>
<proteinExistence type="predicted"/>
<dbReference type="RefSeq" id="WP_129046253.1">
    <property type="nucleotide sequence ID" value="NZ_SDHX01000001.1"/>
</dbReference>
<feature type="transmembrane region" description="Helical" evidence="1">
    <location>
        <begin position="161"/>
        <end position="182"/>
    </location>
</feature>
<protein>
    <submittedName>
        <fullName evidence="2">Uncharacterized protein</fullName>
    </submittedName>
</protein>
<sequence>MNFADIEKTWRSAENRPSAAQLERQKMELINELHRRRRASRSLLVRTAIPLGLITALLLLHLLWPDSASDRLNLTREWAILPFLLLPWVGWFLLWRQHRRHASAHADHARSIQASTAALLDENLREGFRALVIVAALLLSLPLLGGVVWQLRAVGKMGDEVLIPAFVLYPAYVVLMVAWIGWKHLRKTTPRRKELEALLSDYNRVA</sequence>
<comment type="caution">
    <text evidence="2">The sequence shown here is derived from an EMBL/GenBank/DDBJ whole genome shotgun (WGS) entry which is preliminary data.</text>
</comment>
<dbReference type="EMBL" id="SDHX01000001">
    <property type="protein sequence ID" value="RXK54888.1"/>
    <property type="molecule type" value="Genomic_DNA"/>
</dbReference>
<keyword evidence="1" id="KW-0812">Transmembrane</keyword>
<dbReference type="Proteomes" id="UP000290218">
    <property type="component" value="Unassembled WGS sequence"/>
</dbReference>
<dbReference type="OrthoDB" id="7171788at2"/>
<feature type="transmembrane region" description="Helical" evidence="1">
    <location>
        <begin position="43"/>
        <end position="64"/>
    </location>
</feature>
<feature type="transmembrane region" description="Helical" evidence="1">
    <location>
        <begin position="130"/>
        <end position="149"/>
    </location>
</feature>
<evidence type="ECO:0000313" key="2">
    <source>
        <dbReference type="EMBL" id="RXK54888.1"/>
    </source>
</evidence>
<feature type="transmembrane region" description="Helical" evidence="1">
    <location>
        <begin position="76"/>
        <end position="95"/>
    </location>
</feature>
<keyword evidence="1" id="KW-0472">Membrane</keyword>
<keyword evidence="3" id="KW-1185">Reference proteome</keyword>
<gene>
    <name evidence="2" type="ORF">ESB00_03050</name>
</gene>
<name>A0A4Q1C7Q4_9BACT</name>